<feature type="transmembrane region" description="Helical" evidence="8">
    <location>
        <begin position="98"/>
        <end position="119"/>
    </location>
</feature>
<evidence type="ECO:0000256" key="3">
    <source>
        <dbReference type="ARBA" id="ARBA00022448"/>
    </source>
</evidence>
<dbReference type="EMBL" id="FTPK01000003">
    <property type="protein sequence ID" value="SIT72007.1"/>
    <property type="molecule type" value="Genomic_DNA"/>
</dbReference>
<feature type="transmembrane region" description="Helical" evidence="8">
    <location>
        <begin position="41"/>
        <end position="62"/>
    </location>
</feature>
<comment type="similarity">
    <text evidence="2">Belongs to the major facilitator superfamily.</text>
</comment>
<protein>
    <submittedName>
        <fullName evidence="10">MFS transporter, YNFM family, putative membrane transport protein</fullName>
    </submittedName>
</protein>
<dbReference type="InterPro" id="IPR020846">
    <property type="entry name" value="MFS_dom"/>
</dbReference>
<feature type="transmembrane region" description="Helical" evidence="8">
    <location>
        <begin position="74"/>
        <end position="92"/>
    </location>
</feature>
<evidence type="ECO:0000256" key="1">
    <source>
        <dbReference type="ARBA" id="ARBA00004651"/>
    </source>
</evidence>
<keyword evidence="11" id="KW-1185">Reference proteome</keyword>
<gene>
    <name evidence="10" type="ORF">SAMN05216526_1550</name>
</gene>
<evidence type="ECO:0000256" key="6">
    <source>
        <dbReference type="ARBA" id="ARBA00022989"/>
    </source>
</evidence>
<evidence type="ECO:0000313" key="10">
    <source>
        <dbReference type="EMBL" id="SIT72007.1"/>
    </source>
</evidence>
<dbReference type="PANTHER" id="PTHR43271">
    <property type="entry name" value="BLL2771 PROTEIN"/>
    <property type="match status" value="1"/>
</dbReference>
<evidence type="ECO:0000313" key="11">
    <source>
        <dbReference type="Proteomes" id="UP000223759"/>
    </source>
</evidence>
<dbReference type="GO" id="GO:0022857">
    <property type="term" value="F:transmembrane transporter activity"/>
    <property type="evidence" value="ECO:0007669"/>
    <property type="project" value="InterPro"/>
</dbReference>
<dbReference type="PROSITE" id="PS50850">
    <property type="entry name" value="MFS"/>
    <property type="match status" value="1"/>
</dbReference>
<feature type="domain" description="Major facilitator superfamily (MFS) profile" evidence="9">
    <location>
        <begin position="1"/>
        <end position="381"/>
    </location>
</feature>
<dbReference type="InterPro" id="IPR011701">
    <property type="entry name" value="MFS"/>
</dbReference>
<dbReference type="InterPro" id="IPR036259">
    <property type="entry name" value="MFS_trans_sf"/>
</dbReference>
<dbReference type="Gene3D" id="1.20.1250.20">
    <property type="entry name" value="MFS general substrate transporter like domains"/>
    <property type="match status" value="1"/>
</dbReference>
<evidence type="ECO:0000256" key="4">
    <source>
        <dbReference type="ARBA" id="ARBA00022475"/>
    </source>
</evidence>
<evidence type="ECO:0000259" key="9">
    <source>
        <dbReference type="PROSITE" id="PS50850"/>
    </source>
</evidence>
<feature type="transmembrane region" description="Helical" evidence="8">
    <location>
        <begin position="159"/>
        <end position="178"/>
    </location>
</feature>
<reference evidence="10 11" key="1">
    <citation type="submission" date="2017-01" db="EMBL/GenBank/DDBJ databases">
        <authorList>
            <person name="Mah S.A."/>
            <person name="Swanson W.J."/>
            <person name="Moy G.W."/>
            <person name="Vacquier V.D."/>
        </authorList>
    </citation>
    <scope>NUCLEOTIDE SEQUENCE [LARGE SCALE GENOMIC DNA]</scope>
    <source>
        <strain evidence="10 11">M9</strain>
    </source>
</reference>
<comment type="subcellular location">
    <subcellularLocation>
        <location evidence="1">Cell membrane</location>
        <topology evidence="1">Multi-pass membrane protein</topology>
    </subcellularLocation>
</comment>
<sequence>MPVRQLLIIQYCTVLVMAALYTPQPLQPVLAAHFGVGESQASLLIAVTMLPLAIAPIFYGFLLQRWSARRLLQVSLWILALAQVSVYFVQHFEVLLGIRFIQGLAIPAMLTGLMTYVGASAAEGQIARVMAIYIASTVMGGFLGRALSGIFAANWGWRWSFLIFGLASIIGALLLTRLRADPPVKFQKLGLEPIRAVLSHGRFLRLYIVVFLSFGAFASVLNFLPYRLVELDLGLSEAGIGLMYSGYLMGVLVSLVSLRVASGIGGTVNAMLLGLVILALAMLFFAQQPLWLLFTATFVLCAGMFLFHSLAPGLMNETDIGHRGVVNGLYVSFYYSGGTVGSFLPGFVYQGFGWYAYLWLLVALISIAGAMLWTIRRPRPAAAG</sequence>
<dbReference type="GO" id="GO:0005886">
    <property type="term" value="C:plasma membrane"/>
    <property type="evidence" value="ECO:0007669"/>
    <property type="project" value="UniProtKB-SubCell"/>
</dbReference>
<keyword evidence="5 8" id="KW-0812">Transmembrane</keyword>
<dbReference type="CDD" id="cd17324">
    <property type="entry name" value="MFS_NepI_like"/>
    <property type="match status" value="1"/>
</dbReference>
<dbReference type="Pfam" id="PF07690">
    <property type="entry name" value="MFS_1"/>
    <property type="match status" value="1"/>
</dbReference>
<feature type="transmembrane region" description="Helical" evidence="8">
    <location>
        <begin position="244"/>
        <end position="261"/>
    </location>
</feature>
<evidence type="ECO:0000256" key="7">
    <source>
        <dbReference type="ARBA" id="ARBA00023136"/>
    </source>
</evidence>
<dbReference type="AlphaFoldDB" id="A0A1R3W3G8"/>
<keyword evidence="7 8" id="KW-0472">Membrane</keyword>
<evidence type="ECO:0000256" key="5">
    <source>
        <dbReference type="ARBA" id="ARBA00022692"/>
    </source>
</evidence>
<feature type="transmembrane region" description="Helical" evidence="8">
    <location>
        <begin position="131"/>
        <end position="153"/>
    </location>
</feature>
<evidence type="ECO:0000256" key="8">
    <source>
        <dbReference type="SAM" id="Phobius"/>
    </source>
</evidence>
<dbReference type="Proteomes" id="UP000223759">
    <property type="component" value="Unassembled WGS sequence"/>
</dbReference>
<dbReference type="SUPFAM" id="SSF103473">
    <property type="entry name" value="MFS general substrate transporter"/>
    <property type="match status" value="1"/>
</dbReference>
<accession>A0A1R3W3G8</accession>
<dbReference type="OrthoDB" id="63984at2"/>
<name>A0A1R3W3G8_9GAMM</name>
<organism evidence="10 11">
    <name type="scientific">Ectothiorhodosinus mongolicus</name>
    <dbReference type="NCBI Taxonomy" id="233100"/>
    <lineage>
        <taxon>Bacteria</taxon>
        <taxon>Pseudomonadati</taxon>
        <taxon>Pseudomonadota</taxon>
        <taxon>Gammaproteobacteria</taxon>
        <taxon>Chromatiales</taxon>
        <taxon>Ectothiorhodospiraceae</taxon>
        <taxon>Ectothiorhodosinus</taxon>
    </lineage>
</organism>
<feature type="transmembrane region" description="Helical" evidence="8">
    <location>
        <begin position="292"/>
        <end position="315"/>
    </location>
</feature>
<keyword evidence="4" id="KW-1003">Cell membrane</keyword>
<evidence type="ECO:0000256" key="2">
    <source>
        <dbReference type="ARBA" id="ARBA00008335"/>
    </source>
</evidence>
<feature type="transmembrane region" description="Helical" evidence="8">
    <location>
        <begin position="354"/>
        <end position="375"/>
    </location>
</feature>
<dbReference type="RefSeq" id="WP_076755977.1">
    <property type="nucleotide sequence ID" value="NZ_CP023018.1"/>
</dbReference>
<keyword evidence="6 8" id="KW-1133">Transmembrane helix</keyword>
<dbReference type="STRING" id="233100.SAMN05216526_1550"/>
<proteinExistence type="inferred from homology"/>
<keyword evidence="3" id="KW-0813">Transport</keyword>
<feature type="transmembrane region" description="Helical" evidence="8">
    <location>
        <begin position="327"/>
        <end position="348"/>
    </location>
</feature>
<feature type="transmembrane region" description="Helical" evidence="8">
    <location>
        <begin position="268"/>
        <end position="286"/>
    </location>
</feature>
<dbReference type="PANTHER" id="PTHR43271:SF1">
    <property type="entry name" value="INNER MEMBRANE TRANSPORT PROTEIN YNFM"/>
    <property type="match status" value="1"/>
</dbReference>
<feature type="transmembrane region" description="Helical" evidence="8">
    <location>
        <begin position="204"/>
        <end position="224"/>
    </location>
</feature>